<evidence type="ECO:0000256" key="2">
    <source>
        <dbReference type="ARBA" id="ARBA00022692"/>
    </source>
</evidence>
<dbReference type="InterPro" id="IPR017452">
    <property type="entry name" value="GPCR_Rhodpsn_7TM"/>
</dbReference>
<evidence type="ECO:0000259" key="6">
    <source>
        <dbReference type="PROSITE" id="PS50262"/>
    </source>
</evidence>
<feature type="transmembrane region" description="Helical" evidence="5">
    <location>
        <begin position="206"/>
        <end position="225"/>
    </location>
</feature>
<feature type="domain" description="G-protein coupled receptors family 1 profile" evidence="6">
    <location>
        <begin position="46"/>
        <end position="298"/>
    </location>
</feature>
<evidence type="ECO:0000313" key="8">
    <source>
        <dbReference type="Proteomes" id="UP000663862"/>
    </source>
</evidence>
<proteinExistence type="predicted"/>
<dbReference type="SUPFAM" id="SSF81321">
    <property type="entry name" value="Family A G protein-coupled receptor-like"/>
    <property type="match status" value="1"/>
</dbReference>
<feature type="transmembrane region" description="Helical" evidence="5">
    <location>
        <begin position="101"/>
        <end position="125"/>
    </location>
</feature>
<evidence type="ECO:0000256" key="3">
    <source>
        <dbReference type="ARBA" id="ARBA00022989"/>
    </source>
</evidence>
<feature type="transmembrane region" description="Helical" evidence="5">
    <location>
        <begin position="246"/>
        <end position="267"/>
    </location>
</feature>
<dbReference type="Proteomes" id="UP000663862">
    <property type="component" value="Unassembled WGS sequence"/>
</dbReference>
<protein>
    <recommendedName>
        <fullName evidence="6">G-protein coupled receptors family 1 profile domain-containing protein</fullName>
    </recommendedName>
</protein>
<feature type="transmembrane region" description="Helical" evidence="5">
    <location>
        <begin position="146"/>
        <end position="170"/>
    </location>
</feature>
<keyword evidence="4 5" id="KW-0472">Membrane</keyword>
<dbReference type="EMBL" id="CAJOBQ010005586">
    <property type="protein sequence ID" value="CAF4658738.1"/>
    <property type="molecule type" value="Genomic_DNA"/>
</dbReference>
<dbReference type="Gene3D" id="1.20.1070.10">
    <property type="entry name" value="Rhodopsin 7-helix transmembrane proteins"/>
    <property type="match status" value="1"/>
</dbReference>
<feature type="transmembrane region" description="Helical" evidence="5">
    <location>
        <begin position="33"/>
        <end position="56"/>
    </location>
</feature>
<evidence type="ECO:0000256" key="5">
    <source>
        <dbReference type="SAM" id="Phobius"/>
    </source>
</evidence>
<reference evidence="7" key="1">
    <citation type="submission" date="2021-02" db="EMBL/GenBank/DDBJ databases">
        <authorList>
            <person name="Nowell W R."/>
        </authorList>
    </citation>
    <scope>NUCLEOTIDE SEQUENCE</scope>
</reference>
<evidence type="ECO:0000313" key="7">
    <source>
        <dbReference type="EMBL" id="CAF4658738.1"/>
    </source>
</evidence>
<feature type="transmembrane region" description="Helical" evidence="5">
    <location>
        <begin position="68"/>
        <end position="89"/>
    </location>
</feature>
<gene>
    <name evidence="7" type="ORF">TSG867_LOCUS31224</name>
</gene>
<organism evidence="7 8">
    <name type="scientific">Rotaria socialis</name>
    <dbReference type="NCBI Taxonomy" id="392032"/>
    <lineage>
        <taxon>Eukaryota</taxon>
        <taxon>Metazoa</taxon>
        <taxon>Spiralia</taxon>
        <taxon>Gnathifera</taxon>
        <taxon>Rotifera</taxon>
        <taxon>Eurotatoria</taxon>
        <taxon>Bdelloidea</taxon>
        <taxon>Philodinida</taxon>
        <taxon>Philodinidae</taxon>
        <taxon>Rotaria</taxon>
    </lineage>
</organism>
<evidence type="ECO:0000256" key="1">
    <source>
        <dbReference type="ARBA" id="ARBA00004370"/>
    </source>
</evidence>
<dbReference type="PROSITE" id="PS50262">
    <property type="entry name" value="G_PROTEIN_RECEP_F1_2"/>
    <property type="match status" value="1"/>
</dbReference>
<dbReference type="GO" id="GO:0016020">
    <property type="term" value="C:membrane"/>
    <property type="evidence" value="ECO:0007669"/>
    <property type="project" value="UniProtKB-SubCell"/>
</dbReference>
<evidence type="ECO:0000256" key="4">
    <source>
        <dbReference type="ARBA" id="ARBA00023136"/>
    </source>
</evidence>
<comment type="subcellular location">
    <subcellularLocation>
        <location evidence="1">Membrane</location>
    </subcellularLocation>
</comment>
<comment type="caution">
    <text evidence="7">The sequence shown here is derived from an EMBL/GenBank/DDBJ whole genome shotgun (WGS) entry which is preliminary data.</text>
</comment>
<dbReference type="AlphaFoldDB" id="A0A821FU46"/>
<feature type="transmembrane region" description="Helical" evidence="5">
    <location>
        <begin position="279"/>
        <end position="300"/>
    </location>
</feature>
<name>A0A821FU46_9BILA</name>
<keyword evidence="3 5" id="KW-1133">Transmembrane helix</keyword>
<keyword evidence="2 5" id="KW-0812">Transmembrane</keyword>
<accession>A0A821FU46</accession>
<sequence length="339" mass="39469">MNTSNNSVNVNFNSSGDTIVSLCAPSSFQTVRFWTYLFFDISSLICTFLDLYYLLVDRKLRRALNNHVIIVLLIVGCIDELTNITWTLYNDHNGTPLIKSYTFYSFWAFINLGFNSLQVELFAWATIERHILIFHSHWIGTKAKRFFLHYFPIGAIVIYYLIYYSFVFFYPFCESSFEVFLAGGFHIPCVFDHTVLGMWDLIVHQFLPTVIIVLFSMALLIRAILQKNRLRQGVHWRKHKKMITQLLSISAVYVIFNVPWVLVIFAYQYGLPTDIATVALMYTGFLYYFVIFLFPFVYCLSLSELRSKMAEKLLFRSGAQQVGPTTPTVRQRTDGRVGY</sequence>